<accession>A0A166DZ88</accession>
<name>A0A166DZ88_DAUCS</name>
<dbReference type="Gramene" id="KZN05867">
    <property type="protein sequence ID" value="KZN05867"/>
    <property type="gene ID" value="DCAR_006704"/>
</dbReference>
<gene>
    <name evidence="1" type="ORF">DCAR_0207548</name>
</gene>
<dbReference type="AlphaFoldDB" id="A0A166DZ88"/>
<proteinExistence type="predicted"/>
<evidence type="ECO:0000313" key="1">
    <source>
        <dbReference type="EMBL" id="WOG88313.1"/>
    </source>
</evidence>
<evidence type="ECO:0000313" key="2">
    <source>
        <dbReference type="Proteomes" id="UP000077755"/>
    </source>
</evidence>
<dbReference type="Proteomes" id="UP000077755">
    <property type="component" value="Chromosome 2"/>
</dbReference>
<sequence>MWSNMVRHFIDSLTVDKHQSKTMLVFRKTIHITQAQLVITNSLRKSMTRLKL</sequence>
<organism evidence="1 2">
    <name type="scientific">Daucus carota subsp. sativus</name>
    <name type="common">Carrot</name>
    <dbReference type="NCBI Taxonomy" id="79200"/>
    <lineage>
        <taxon>Eukaryota</taxon>
        <taxon>Viridiplantae</taxon>
        <taxon>Streptophyta</taxon>
        <taxon>Embryophyta</taxon>
        <taxon>Tracheophyta</taxon>
        <taxon>Spermatophyta</taxon>
        <taxon>Magnoliopsida</taxon>
        <taxon>eudicotyledons</taxon>
        <taxon>Gunneridae</taxon>
        <taxon>Pentapetalae</taxon>
        <taxon>asterids</taxon>
        <taxon>campanulids</taxon>
        <taxon>Apiales</taxon>
        <taxon>Apiaceae</taxon>
        <taxon>Apioideae</taxon>
        <taxon>Scandiceae</taxon>
        <taxon>Daucinae</taxon>
        <taxon>Daucus</taxon>
        <taxon>Daucus sect. Daucus</taxon>
    </lineage>
</organism>
<reference evidence="1" key="2">
    <citation type="submission" date="2022-03" db="EMBL/GenBank/DDBJ databases">
        <title>Draft title - Genomic analysis of global carrot germplasm unveils the trajectory of domestication and the origin of high carotenoid orange carrot.</title>
        <authorList>
            <person name="Iorizzo M."/>
            <person name="Ellison S."/>
            <person name="Senalik D."/>
            <person name="Macko-Podgorni A."/>
            <person name="Grzebelus D."/>
            <person name="Bostan H."/>
            <person name="Rolling W."/>
            <person name="Curaba J."/>
            <person name="Simon P."/>
        </authorList>
    </citation>
    <scope>NUCLEOTIDE SEQUENCE</scope>
    <source>
        <tissue evidence="1">Leaf</tissue>
    </source>
</reference>
<reference evidence="1" key="1">
    <citation type="journal article" date="2016" name="Nat. Genet.">
        <title>A high-quality carrot genome assembly provides new insights into carotenoid accumulation and asterid genome evolution.</title>
        <authorList>
            <person name="Iorizzo M."/>
            <person name="Ellison S."/>
            <person name="Senalik D."/>
            <person name="Zeng P."/>
            <person name="Satapoomin P."/>
            <person name="Huang J."/>
            <person name="Bowman M."/>
            <person name="Iovene M."/>
            <person name="Sanseverino W."/>
            <person name="Cavagnaro P."/>
            <person name="Yildiz M."/>
            <person name="Macko-Podgorni A."/>
            <person name="Moranska E."/>
            <person name="Grzebelus E."/>
            <person name="Grzebelus D."/>
            <person name="Ashrafi H."/>
            <person name="Zheng Z."/>
            <person name="Cheng S."/>
            <person name="Spooner D."/>
            <person name="Van Deynze A."/>
            <person name="Simon P."/>
        </authorList>
    </citation>
    <scope>NUCLEOTIDE SEQUENCE</scope>
    <source>
        <tissue evidence="1">Leaf</tissue>
    </source>
</reference>
<protein>
    <submittedName>
        <fullName evidence="1">Uncharacterized protein</fullName>
    </submittedName>
</protein>
<keyword evidence="2" id="KW-1185">Reference proteome</keyword>
<dbReference type="EMBL" id="CP093344">
    <property type="protein sequence ID" value="WOG88313.1"/>
    <property type="molecule type" value="Genomic_DNA"/>
</dbReference>